<evidence type="ECO:0000313" key="5">
    <source>
        <dbReference type="Proteomes" id="UP000188174"/>
    </source>
</evidence>
<reference evidence="4 5" key="1">
    <citation type="submission" date="2017-02" db="EMBL/GenBank/DDBJ databases">
        <authorList>
            <person name="Jeong S."/>
        </authorList>
    </citation>
    <scope>NUCLEOTIDE SEQUENCE [LARGE SCALE GENOMIC DNA]</scope>
    <source>
        <strain evidence="4 5">RMAR6-6</strain>
    </source>
</reference>
<keyword evidence="2" id="KW-0472">Membrane</keyword>
<dbReference type="SMART" id="SM00465">
    <property type="entry name" value="GIYc"/>
    <property type="match status" value="1"/>
</dbReference>
<keyword evidence="2" id="KW-0812">Transmembrane</keyword>
<dbReference type="PANTHER" id="PTHR34477:SF5">
    <property type="entry name" value="BSL5627 PROTEIN"/>
    <property type="match status" value="1"/>
</dbReference>
<dbReference type="SUPFAM" id="SSF82771">
    <property type="entry name" value="GIY-YIG endonuclease"/>
    <property type="match status" value="1"/>
</dbReference>
<gene>
    <name evidence="4" type="ORF">B0E33_21280</name>
</gene>
<dbReference type="InterPro" id="IPR035901">
    <property type="entry name" value="GIY-YIG_endonuc_sf"/>
</dbReference>
<keyword evidence="5" id="KW-1185">Reference proteome</keyword>
<evidence type="ECO:0000259" key="3">
    <source>
        <dbReference type="PROSITE" id="PS50164"/>
    </source>
</evidence>
<dbReference type="PROSITE" id="PS50164">
    <property type="entry name" value="GIY_YIG"/>
    <property type="match status" value="1"/>
</dbReference>
<dbReference type="EMBL" id="CP019630">
    <property type="protein sequence ID" value="AQQ05791.1"/>
    <property type="molecule type" value="Genomic_DNA"/>
</dbReference>
<comment type="similarity">
    <text evidence="1">Belongs to the UPF0213 family.</text>
</comment>
<dbReference type="Proteomes" id="UP000188174">
    <property type="component" value="Chromosome"/>
</dbReference>
<protein>
    <submittedName>
        <fullName evidence="4">Excinuclease ABC subunit C</fullName>
    </submittedName>
</protein>
<organism evidence="4 5">
    <name type="scientific">Roseibium algicola</name>
    <dbReference type="NCBI Taxonomy" id="2857014"/>
    <lineage>
        <taxon>Bacteria</taxon>
        <taxon>Pseudomonadati</taxon>
        <taxon>Pseudomonadota</taxon>
        <taxon>Alphaproteobacteria</taxon>
        <taxon>Hyphomicrobiales</taxon>
        <taxon>Stappiaceae</taxon>
        <taxon>Roseibium</taxon>
    </lineage>
</organism>
<sequence length="98" mass="11694">MHLDQQYYVYILGSGLGGTLYVGVTNDLLGRVSQHRESIGSQFTAKYGVHRLVYYEVHEEIEWAIKREKQLKRWNRAWKIRLIEERNPNWDDLFAKLV</sequence>
<evidence type="ECO:0000313" key="4">
    <source>
        <dbReference type="EMBL" id="AQQ05791.1"/>
    </source>
</evidence>
<evidence type="ECO:0000256" key="2">
    <source>
        <dbReference type="SAM" id="Phobius"/>
    </source>
</evidence>
<dbReference type="InterPro" id="IPR000305">
    <property type="entry name" value="GIY-YIG_endonuc"/>
</dbReference>
<dbReference type="Pfam" id="PF01541">
    <property type="entry name" value="GIY-YIG"/>
    <property type="match status" value="1"/>
</dbReference>
<dbReference type="Gene3D" id="3.40.1440.10">
    <property type="entry name" value="GIY-YIG endonuclease"/>
    <property type="match status" value="1"/>
</dbReference>
<dbReference type="PANTHER" id="PTHR34477">
    <property type="entry name" value="UPF0213 PROTEIN YHBQ"/>
    <property type="match status" value="1"/>
</dbReference>
<evidence type="ECO:0000256" key="1">
    <source>
        <dbReference type="ARBA" id="ARBA00007435"/>
    </source>
</evidence>
<dbReference type="RefSeq" id="WP_077292354.1">
    <property type="nucleotide sequence ID" value="NZ_CP019630.1"/>
</dbReference>
<feature type="domain" description="GIY-YIG" evidence="3">
    <location>
        <begin position="5"/>
        <end position="81"/>
    </location>
</feature>
<accession>A0ABM6I5U5</accession>
<name>A0ABM6I5U5_9HYPH</name>
<dbReference type="InterPro" id="IPR050190">
    <property type="entry name" value="UPF0213_domain"/>
</dbReference>
<dbReference type="CDD" id="cd10448">
    <property type="entry name" value="GIY-YIG_unchar_3"/>
    <property type="match status" value="1"/>
</dbReference>
<keyword evidence="2" id="KW-1133">Transmembrane helix</keyword>
<proteinExistence type="inferred from homology"/>
<feature type="transmembrane region" description="Helical" evidence="2">
    <location>
        <begin position="7"/>
        <end position="24"/>
    </location>
</feature>